<dbReference type="InParanoid" id="A0A2H3CRR0"/>
<dbReference type="AlphaFoldDB" id="A0A2H3CRR0"/>
<keyword evidence="3" id="KW-1185">Reference proteome</keyword>
<protein>
    <recommendedName>
        <fullName evidence="4">Secreted protein</fullName>
    </recommendedName>
</protein>
<dbReference type="Proteomes" id="UP000217790">
    <property type="component" value="Unassembled WGS sequence"/>
</dbReference>
<proteinExistence type="predicted"/>
<reference evidence="3" key="1">
    <citation type="journal article" date="2017" name="Nat. Ecol. Evol.">
        <title>Genome expansion and lineage-specific genetic innovations in the forest pathogenic fungi Armillaria.</title>
        <authorList>
            <person name="Sipos G."/>
            <person name="Prasanna A.N."/>
            <person name="Walter M.C."/>
            <person name="O'Connor E."/>
            <person name="Balint B."/>
            <person name="Krizsan K."/>
            <person name="Kiss B."/>
            <person name="Hess J."/>
            <person name="Varga T."/>
            <person name="Slot J."/>
            <person name="Riley R."/>
            <person name="Boka B."/>
            <person name="Rigling D."/>
            <person name="Barry K."/>
            <person name="Lee J."/>
            <person name="Mihaltcheva S."/>
            <person name="LaButti K."/>
            <person name="Lipzen A."/>
            <person name="Waldron R."/>
            <person name="Moloney N.M."/>
            <person name="Sperisen C."/>
            <person name="Kredics L."/>
            <person name="Vagvoelgyi C."/>
            <person name="Patrignani A."/>
            <person name="Fitzpatrick D."/>
            <person name="Nagy I."/>
            <person name="Doyle S."/>
            <person name="Anderson J.B."/>
            <person name="Grigoriev I.V."/>
            <person name="Gueldener U."/>
            <person name="Muensterkoetter M."/>
            <person name="Nagy L.G."/>
        </authorList>
    </citation>
    <scope>NUCLEOTIDE SEQUENCE [LARGE SCALE GENOMIC DNA]</scope>
    <source>
        <strain evidence="3">Ar21-2</strain>
    </source>
</reference>
<gene>
    <name evidence="2" type="ORF">ARMGADRAFT_552101</name>
</gene>
<evidence type="ECO:0000256" key="1">
    <source>
        <dbReference type="SAM" id="SignalP"/>
    </source>
</evidence>
<name>A0A2H3CRR0_ARMGA</name>
<dbReference type="EMBL" id="KZ293689">
    <property type="protein sequence ID" value="PBK85725.1"/>
    <property type="molecule type" value="Genomic_DNA"/>
</dbReference>
<sequence>MTGTHSQSAITVISFPWFTAALHCRVIFSESPDQCLRSLWVWKTKAELRSLTQGRCTAIPNWSRDVRKTRCEQLEN</sequence>
<feature type="chain" id="PRO_5013823466" description="Secreted protein" evidence="1">
    <location>
        <begin position="22"/>
        <end position="76"/>
    </location>
</feature>
<keyword evidence="1" id="KW-0732">Signal</keyword>
<accession>A0A2H3CRR0</accession>
<evidence type="ECO:0000313" key="2">
    <source>
        <dbReference type="EMBL" id="PBK85725.1"/>
    </source>
</evidence>
<organism evidence="2 3">
    <name type="scientific">Armillaria gallica</name>
    <name type="common">Bulbous honey fungus</name>
    <name type="synonym">Armillaria bulbosa</name>
    <dbReference type="NCBI Taxonomy" id="47427"/>
    <lineage>
        <taxon>Eukaryota</taxon>
        <taxon>Fungi</taxon>
        <taxon>Dikarya</taxon>
        <taxon>Basidiomycota</taxon>
        <taxon>Agaricomycotina</taxon>
        <taxon>Agaricomycetes</taxon>
        <taxon>Agaricomycetidae</taxon>
        <taxon>Agaricales</taxon>
        <taxon>Marasmiineae</taxon>
        <taxon>Physalacriaceae</taxon>
        <taxon>Armillaria</taxon>
    </lineage>
</organism>
<feature type="signal peptide" evidence="1">
    <location>
        <begin position="1"/>
        <end position="21"/>
    </location>
</feature>
<evidence type="ECO:0000313" key="3">
    <source>
        <dbReference type="Proteomes" id="UP000217790"/>
    </source>
</evidence>
<evidence type="ECO:0008006" key="4">
    <source>
        <dbReference type="Google" id="ProtNLM"/>
    </source>
</evidence>